<keyword evidence="1" id="KW-0813">Transport</keyword>
<proteinExistence type="predicted"/>
<evidence type="ECO:0000259" key="3">
    <source>
        <dbReference type="PROSITE" id="PS51202"/>
    </source>
</evidence>
<dbReference type="Pfam" id="PF02080">
    <property type="entry name" value="TrkA_C"/>
    <property type="match status" value="2"/>
</dbReference>
<keyword evidence="2" id="KW-0406">Ion transport</keyword>
<dbReference type="Pfam" id="PF02254">
    <property type="entry name" value="TrkA_N"/>
    <property type="match status" value="1"/>
</dbReference>
<dbReference type="Gene3D" id="3.40.50.720">
    <property type="entry name" value="NAD(P)-binding Rossmann-like Domain"/>
    <property type="match status" value="1"/>
</dbReference>
<dbReference type="GO" id="GO:0006813">
    <property type="term" value="P:potassium ion transport"/>
    <property type="evidence" value="ECO:0007669"/>
    <property type="project" value="InterPro"/>
</dbReference>
<dbReference type="InterPro" id="IPR003148">
    <property type="entry name" value="RCK_N"/>
</dbReference>
<dbReference type="InterPro" id="IPR050721">
    <property type="entry name" value="Trk_Ktr_HKT_K-transport"/>
</dbReference>
<sequence>ALGIDLLISPERRTALTLYQSIEYPHFLKVDTLGGGKVHINQFLISPNSPFAYKKIKDISLTTDALIVGITRKRDFLFPTGDTTIFPNDTLFIVAKLEAMQDVKSFLPIESRDLHRVILLGASKISYFLAKFIEKKYRVIIIEPDRQKSDWIAQLLDNTAIYNEDIFTSNILSEILVGENDYFISATENDELNLLSSILARDMGLSMIACIIHRSYLLSTIEKVGIYQVFSPQIIISNDIAGTIRARNLLKLQDFQNTSAEFVEFTVKPESSLVNQPLIKVTLPPHTLFVAVLRDDEVFIPRGDSVIRASDHVIVLCLKSNFEELKVLFNPKQSSQ</sequence>
<dbReference type="PANTHER" id="PTHR43833">
    <property type="entry name" value="POTASSIUM CHANNEL PROTEIN 2-RELATED-RELATED"/>
    <property type="match status" value="1"/>
</dbReference>
<comment type="caution">
    <text evidence="4">The sequence shown here is derived from an EMBL/GenBank/DDBJ whole genome shotgun (WGS) entry which is preliminary data.</text>
</comment>
<dbReference type="SUPFAM" id="SSF116726">
    <property type="entry name" value="TrkA C-terminal domain-like"/>
    <property type="match status" value="2"/>
</dbReference>
<organism evidence="4 5">
    <name type="scientific">candidate division KSB3 bacterium</name>
    <dbReference type="NCBI Taxonomy" id="2044937"/>
    <lineage>
        <taxon>Bacteria</taxon>
        <taxon>candidate division KSB3</taxon>
    </lineage>
</organism>
<dbReference type="EMBL" id="WJJP01000727">
    <property type="protein sequence ID" value="MBD3327376.1"/>
    <property type="molecule type" value="Genomic_DNA"/>
</dbReference>
<reference evidence="4" key="1">
    <citation type="submission" date="2019-11" db="EMBL/GenBank/DDBJ databases">
        <title>Microbial mats filling the niche in hypersaline microbial mats.</title>
        <authorList>
            <person name="Wong H.L."/>
            <person name="Macleod F.I."/>
            <person name="White R.A. III"/>
            <person name="Burns B.P."/>
        </authorList>
    </citation>
    <scope>NUCLEOTIDE SEQUENCE</scope>
    <source>
        <strain evidence="4">Rbin_158</strain>
    </source>
</reference>
<feature type="domain" description="RCK C-terminal" evidence="3">
    <location>
        <begin position="250"/>
        <end position="331"/>
    </location>
</feature>
<evidence type="ECO:0000313" key="5">
    <source>
        <dbReference type="Proteomes" id="UP000649604"/>
    </source>
</evidence>
<dbReference type="Proteomes" id="UP000649604">
    <property type="component" value="Unassembled WGS sequence"/>
</dbReference>
<gene>
    <name evidence="4" type="ORF">GF339_22510</name>
</gene>
<evidence type="ECO:0000313" key="4">
    <source>
        <dbReference type="EMBL" id="MBD3327376.1"/>
    </source>
</evidence>
<feature type="domain" description="RCK C-terminal" evidence="3">
    <location>
        <begin position="28"/>
        <end position="109"/>
    </location>
</feature>
<dbReference type="InterPro" id="IPR036721">
    <property type="entry name" value="RCK_C_sf"/>
</dbReference>
<evidence type="ECO:0000256" key="1">
    <source>
        <dbReference type="ARBA" id="ARBA00022448"/>
    </source>
</evidence>
<dbReference type="Gene3D" id="3.30.70.1450">
    <property type="entry name" value="Regulator of K+ conductance, C-terminal domain"/>
    <property type="match status" value="2"/>
</dbReference>
<name>A0A9D5Q8Z9_9BACT</name>
<dbReference type="PROSITE" id="PS51202">
    <property type="entry name" value="RCK_C"/>
    <property type="match status" value="2"/>
</dbReference>
<dbReference type="GO" id="GO:0008324">
    <property type="term" value="F:monoatomic cation transmembrane transporter activity"/>
    <property type="evidence" value="ECO:0007669"/>
    <property type="project" value="InterPro"/>
</dbReference>
<dbReference type="SUPFAM" id="SSF51735">
    <property type="entry name" value="NAD(P)-binding Rossmann-fold domains"/>
    <property type="match status" value="1"/>
</dbReference>
<dbReference type="InterPro" id="IPR006037">
    <property type="entry name" value="RCK_C"/>
</dbReference>
<feature type="non-terminal residue" evidence="4">
    <location>
        <position position="1"/>
    </location>
</feature>
<accession>A0A9D5Q8Z9</accession>
<dbReference type="AlphaFoldDB" id="A0A9D5Q8Z9"/>
<dbReference type="PANTHER" id="PTHR43833:SF5">
    <property type="entry name" value="TRK SYSTEM POTASSIUM UPTAKE PROTEIN TRKA"/>
    <property type="match status" value="1"/>
</dbReference>
<evidence type="ECO:0000256" key="2">
    <source>
        <dbReference type="ARBA" id="ARBA00023065"/>
    </source>
</evidence>
<dbReference type="InterPro" id="IPR036291">
    <property type="entry name" value="NAD(P)-bd_dom_sf"/>
</dbReference>
<protein>
    <recommendedName>
        <fullName evidence="3">RCK C-terminal domain-containing protein</fullName>
    </recommendedName>
</protein>